<dbReference type="SUPFAM" id="SSF69360">
    <property type="entry name" value="Cell wall binding repeat"/>
    <property type="match status" value="3"/>
</dbReference>
<dbReference type="GO" id="GO:0030435">
    <property type="term" value="P:sporulation resulting in formation of a cellular spore"/>
    <property type="evidence" value="ECO:0007669"/>
    <property type="project" value="InterPro"/>
</dbReference>
<feature type="repeat" description="Cell wall-binding" evidence="2">
    <location>
        <begin position="785"/>
        <end position="804"/>
    </location>
</feature>
<gene>
    <name evidence="5" type="ORF">GWK17_04270</name>
</gene>
<feature type="repeat" description="Cell wall-binding" evidence="2">
    <location>
        <begin position="745"/>
        <end position="764"/>
    </location>
</feature>
<reference evidence="5 6" key="1">
    <citation type="submission" date="2020-03" db="EMBL/GenBank/DDBJ databases">
        <authorList>
            <person name="Sun Q."/>
        </authorList>
    </citation>
    <scope>NUCLEOTIDE SEQUENCE [LARGE SCALE GENOMIC DNA]</scope>
    <source>
        <strain evidence="5 6">KACC 21451</strain>
    </source>
</reference>
<feature type="repeat" description="Cell wall-binding" evidence="2">
    <location>
        <begin position="665"/>
        <end position="684"/>
    </location>
</feature>
<dbReference type="GO" id="GO:0030288">
    <property type="term" value="C:outer membrane-bounded periplasmic space"/>
    <property type="evidence" value="ECO:0007669"/>
    <property type="project" value="TreeGrafter"/>
</dbReference>
<feature type="repeat" description="Cell wall-binding" evidence="2">
    <location>
        <begin position="541"/>
        <end position="560"/>
    </location>
</feature>
<feature type="repeat" description="Cell wall-binding" evidence="2">
    <location>
        <begin position="521"/>
        <end position="540"/>
    </location>
</feature>
<evidence type="ECO:0000256" key="3">
    <source>
        <dbReference type="SAM" id="SignalP"/>
    </source>
</evidence>
<dbReference type="Pfam" id="PF08486">
    <property type="entry name" value="SpoIID"/>
    <property type="match status" value="1"/>
</dbReference>
<dbReference type="NCBIfam" id="TIGR02669">
    <property type="entry name" value="SpoIID_LytB"/>
    <property type="match status" value="1"/>
</dbReference>
<dbReference type="PANTHER" id="PTHR30032:SF4">
    <property type="entry name" value="AMIDASE ENHANCER"/>
    <property type="match status" value="1"/>
</dbReference>
<dbReference type="Pfam" id="PF01473">
    <property type="entry name" value="Choline_bind_1"/>
    <property type="match status" value="6"/>
</dbReference>
<dbReference type="EMBL" id="JAAVUM010000002">
    <property type="protein sequence ID" value="NKE04693.1"/>
    <property type="molecule type" value="Genomic_DNA"/>
</dbReference>
<feature type="domain" description="Sporulation stage II protein D amidase enhancer LytB N-terminal" evidence="4">
    <location>
        <begin position="124"/>
        <end position="215"/>
    </location>
</feature>
<evidence type="ECO:0000313" key="5">
    <source>
        <dbReference type="EMBL" id="NKE04693.1"/>
    </source>
</evidence>
<protein>
    <submittedName>
        <fullName evidence="5">SpoIID/LytB domain-containing protein</fullName>
    </submittedName>
</protein>
<dbReference type="Proteomes" id="UP000587942">
    <property type="component" value="Unassembled WGS sequence"/>
</dbReference>
<comment type="caution">
    <text evidence="5">The sequence shown here is derived from an EMBL/GenBank/DDBJ whole genome shotgun (WGS) entry which is preliminary data.</text>
</comment>
<evidence type="ECO:0000259" key="4">
    <source>
        <dbReference type="Pfam" id="PF08486"/>
    </source>
</evidence>
<evidence type="ECO:0000256" key="1">
    <source>
        <dbReference type="ARBA" id="ARBA00022737"/>
    </source>
</evidence>
<feature type="repeat" description="Cell wall-binding" evidence="2">
    <location>
        <begin position="645"/>
        <end position="664"/>
    </location>
</feature>
<dbReference type="PROSITE" id="PS51170">
    <property type="entry name" value="CW"/>
    <property type="match status" value="10"/>
</dbReference>
<feature type="chain" id="PRO_5032496927" evidence="3">
    <location>
        <begin position="25"/>
        <end position="823"/>
    </location>
</feature>
<dbReference type="InterPro" id="IPR013693">
    <property type="entry name" value="SpoIID/LytB_N"/>
</dbReference>
<proteinExistence type="predicted"/>
<accession>A0A846T7T5</accession>
<dbReference type="InterPro" id="IPR018337">
    <property type="entry name" value="Cell_wall/Cho-bd_repeat"/>
</dbReference>
<keyword evidence="3" id="KW-0732">Signal</keyword>
<feature type="signal peptide" evidence="3">
    <location>
        <begin position="1"/>
        <end position="24"/>
    </location>
</feature>
<dbReference type="InterPro" id="IPR051922">
    <property type="entry name" value="Bact_Sporulation_Assoc"/>
</dbReference>
<name>A0A846T7T5_9BACI</name>
<dbReference type="PANTHER" id="PTHR30032">
    <property type="entry name" value="N-ACETYLMURAMOYL-L-ALANINE AMIDASE-RELATED"/>
    <property type="match status" value="1"/>
</dbReference>
<feature type="repeat" description="Cell wall-binding" evidence="2">
    <location>
        <begin position="482"/>
        <end position="501"/>
    </location>
</feature>
<feature type="repeat" description="Cell wall-binding" evidence="2">
    <location>
        <begin position="705"/>
        <end position="724"/>
    </location>
</feature>
<evidence type="ECO:0000256" key="2">
    <source>
        <dbReference type="PROSITE-ProRule" id="PRU00591"/>
    </source>
</evidence>
<feature type="repeat" description="Cell wall-binding" evidence="2">
    <location>
        <begin position="725"/>
        <end position="744"/>
    </location>
</feature>
<sequence>MRKLVAVVVLFIAIFALSAPGVKAEGTEPIVKVKLSHFIGQKDQLPLSIKGKYVIEGIEDRIILSEGRSYTLSTTAGGTVCLHEGSAELACGTSLDLKPVTSGSFIYLNKKAYNGIFNFTSEAGKIKPVNSIYMEDYVKGVVPEEMLSYWHPEALKAQALAARTYAVEKKENILSDTTSKQVYGGYLWAKEIDRAGYYVNTSAAVEATAGEYITYGGKPIDAVYSSSNGGLTELNSNYWTTSDSYPYLTVKPDPHDGLAKDEYVTNWKVLLQKQQIASSELGEPQPEEWWETVKEADEQFASRVKGNLLAQQGESPDNFKVVSVELFNLHTFTSGERFTQGDLHVKFIRKNSKDADGRYNIDLFRGTIPAWEVAYLLGEDAVGIPKLRSRYVKDVIEADGVYTITGSGFGHGVGMSQYGAQNRARYDGQTYREILSFYYTGTEITKSYSKMADRNSYLANVNGWVIEDGIRTYYDGATRAKATGWKQIDNNWYYFEEGQQFTGWLLWNNKMYYLNSEGIMQTGWLELDGKNYYLNQDGSMHIGWLTLGDKKYYFNEEGVMQTGEVTIDGTQFTFGEDGALEKLAGWIVENGKRSYYDPSTGQKIQSGWKLIDNEWYYFENSAAKTGWVYLKYKWYYLEADTGKMLTGWINDGSKRYYLDSDGIMQTGWLKYNNKWYFLAKGGAMHKGWLTDGAKKYYLKTDGIMATGWLKIGTSWYYFHSSGEMDTGWLKWNNKWYYMNSYGIMQTGWEKVGTKWYYLASGGEMKTGWLKDGTKWYYLASSGIMQTGWVKVGTKWYYLYSSGAMAASTTIGGYRLGSNGAWIQ</sequence>
<organism evidence="5 6">
    <name type="scientific">Mesobacillus selenatarsenatis</name>
    <dbReference type="NCBI Taxonomy" id="388741"/>
    <lineage>
        <taxon>Bacteria</taxon>
        <taxon>Bacillati</taxon>
        <taxon>Bacillota</taxon>
        <taxon>Bacilli</taxon>
        <taxon>Bacillales</taxon>
        <taxon>Bacillaceae</taxon>
        <taxon>Mesobacillus</taxon>
    </lineage>
</organism>
<evidence type="ECO:0000313" key="6">
    <source>
        <dbReference type="Proteomes" id="UP000587942"/>
    </source>
</evidence>
<dbReference type="Gene3D" id="2.10.270.10">
    <property type="entry name" value="Cholin Binding"/>
    <property type="match status" value="6"/>
</dbReference>
<dbReference type="Pfam" id="PF19127">
    <property type="entry name" value="Choline_bind_3"/>
    <property type="match status" value="4"/>
</dbReference>
<feature type="repeat" description="Cell wall-binding" evidence="2">
    <location>
        <begin position="765"/>
        <end position="784"/>
    </location>
</feature>
<dbReference type="InterPro" id="IPR013486">
    <property type="entry name" value="SpoIID/LytB"/>
</dbReference>
<dbReference type="AlphaFoldDB" id="A0A846T7T5"/>
<keyword evidence="1" id="KW-0677">Repeat</keyword>